<accession>A0A1Y2HFI9</accession>
<evidence type="ECO:0000256" key="1">
    <source>
        <dbReference type="ARBA" id="ARBA00000822"/>
    </source>
</evidence>
<dbReference type="PANTHER" id="PTHR11177:SF317">
    <property type="entry name" value="CHITINASE 12-RELATED"/>
    <property type="match status" value="1"/>
</dbReference>
<evidence type="ECO:0000256" key="3">
    <source>
        <dbReference type="ARBA" id="ARBA00023024"/>
    </source>
</evidence>
<dbReference type="Gene3D" id="3.10.50.10">
    <property type="match status" value="1"/>
</dbReference>
<evidence type="ECO:0000256" key="2">
    <source>
        <dbReference type="ARBA" id="ARBA00022801"/>
    </source>
</evidence>
<dbReference type="SUPFAM" id="SSF51445">
    <property type="entry name" value="(Trans)glycosidases"/>
    <property type="match status" value="1"/>
</dbReference>
<feature type="transmembrane region" description="Helical" evidence="10">
    <location>
        <begin position="486"/>
        <end position="510"/>
    </location>
</feature>
<evidence type="ECO:0000256" key="7">
    <source>
        <dbReference type="RuleBase" id="RU000489"/>
    </source>
</evidence>
<feature type="domain" description="GH18" evidence="12">
    <location>
        <begin position="31"/>
        <end position="416"/>
    </location>
</feature>
<evidence type="ECO:0000313" key="13">
    <source>
        <dbReference type="EMBL" id="ORZ33348.1"/>
    </source>
</evidence>
<dbReference type="InterPro" id="IPR050314">
    <property type="entry name" value="Glycosyl_Hydrlase_18"/>
</dbReference>
<dbReference type="Pfam" id="PF00704">
    <property type="entry name" value="Glyco_hydro_18"/>
    <property type="match status" value="1"/>
</dbReference>
<gene>
    <name evidence="13" type="ORF">BCR44DRAFT_1438295</name>
</gene>
<dbReference type="PROSITE" id="PS01095">
    <property type="entry name" value="GH18_1"/>
    <property type="match status" value="1"/>
</dbReference>
<feature type="region of interest" description="Disordered" evidence="9">
    <location>
        <begin position="452"/>
        <end position="474"/>
    </location>
</feature>
<keyword evidence="10" id="KW-1133">Transmembrane helix</keyword>
<dbReference type="EMBL" id="MCFL01000036">
    <property type="protein sequence ID" value="ORZ33348.1"/>
    <property type="molecule type" value="Genomic_DNA"/>
</dbReference>
<reference evidence="13 14" key="1">
    <citation type="submission" date="2016-07" db="EMBL/GenBank/DDBJ databases">
        <title>Pervasive Adenine N6-methylation of Active Genes in Fungi.</title>
        <authorList>
            <consortium name="DOE Joint Genome Institute"/>
            <person name="Mondo S.J."/>
            <person name="Dannebaum R.O."/>
            <person name="Kuo R.C."/>
            <person name="Labutti K."/>
            <person name="Haridas S."/>
            <person name="Kuo A."/>
            <person name="Salamov A."/>
            <person name="Ahrendt S.R."/>
            <person name="Lipzen A."/>
            <person name="Sullivan W."/>
            <person name="Andreopoulos W.B."/>
            <person name="Clum A."/>
            <person name="Lindquist E."/>
            <person name="Daum C."/>
            <person name="Ramamoorthy G.K."/>
            <person name="Gryganskyi A."/>
            <person name="Culley D."/>
            <person name="Magnuson J.K."/>
            <person name="James T.Y."/>
            <person name="O'Malley M.A."/>
            <person name="Stajich J.E."/>
            <person name="Spatafora J.W."/>
            <person name="Visel A."/>
            <person name="Grigoriev I.V."/>
        </authorList>
    </citation>
    <scope>NUCLEOTIDE SEQUENCE [LARGE SCALE GENOMIC DNA]</scope>
    <source>
        <strain evidence="13 14">PL171</strain>
    </source>
</reference>
<evidence type="ECO:0000256" key="5">
    <source>
        <dbReference type="ARBA" id="ARBA00023295"/>
    </source>
</evidence>
<dbReference type="GO" id="GO:0008843">
    <property type="term" value="F:endochitinase activity"/>
    <property type="evidence" value="ECO:0007669"/>
    <property type="project" value="UniProtKB-EC"/>
</dbReference>
<proteinExistence type="inferred from homology"/>
<evidence type="ECO:0000256" key="11">
    <source>
        <dbReference type="SAM" id="SignalP"/>
    </source>
</evidence>
<dbReference type="Gene3D" id="3.20.20.80">
    <property type="entry name" value="Glycosidases"/>
    <property type="match status" value="1"/>
</dbReference>
<evidence type="ECO:0000256" key="4">
    <source>
        <dbReference type="ARBA" id="ARBA00023277"/>
    </source>
</evidence>
<evidence type="ECO:0000259" key="12">
    <source>
        <dbReference type="PROSITE" id="PS51910"/>
    </source>
</evidence>
<dbReference type="GO" id="GO:0008061">
    <property type="term" value="F:chitin binding"/>
    <property type="evidence" value="ECO:0007669"/>
    <property type="project" value="InterPro"/>
</dbReference>
<comment type="similarity">
    <text evidence="8">Belongs to the glycosyl hydrolase 18 family.</text>
</comment>
<evidence type="ECO:0000256" key="10">
    <source>
        <dbReference type="SAM" id="Phobius"/>
    </source>
</evidence>
<feature type="chain" id="PRO_5012598616" evidence="11">
    <location>
        <begin position="21"/>
        <end position="511"/>
    </location>
</feature>
<feature type="signal peptide" evidence="11">
    <location>
        <begin position="1"/>
        <end position="20"/>
    </location>
</feature>
<dbReference type="OrthoDB" id="76388at2759"/>
<comment type="caution">
    <text evidence="13">The sequence shown here is derived from an EMBL/GenBank/DDBJ whole genome shotgun (WGS) entry which is preliminary data.</text>
</comment>
<dbReference type="STRING" id="765915.A0A1Y2HFI9"/>
<keyword evidence="4" id="KW-0119">Carbohydrate metabolism</keyword>
<dbReference type="InterPro" id="IPR011583">
    <property type="entry name" value="Chitinase_II/V-like_cat"/>
</dbReference>
<keyword evidence="10" id="KW-0472">Membrane</keyword>
<evidence type="ECO:0000256" key="6">
    <source>
        <dbReference type="ARBA" id="ARBA00023326"/>
    </source>
</evidence>
<dbReference type="InterPro" id="IPR017853">
    <property type="entry name" value="GH"/>
</dbReference>
<dbReference type="InterPro" id="IPR029070">
    <property type="entry name" value="Chitinase_insertion_sf"/>
</dbReference>
<protein>
    <submittedName>
        <fullName evidence="13">Glycoside hydrolase superfamily</fullName>
    </submittedName>
</protein>
<dbReference type="PROSITE" id="PS51910">
    <property type="entry name" value="GH18_2"/>
    <property type="match status" value="1"/>
</dbReference>
<evidence type="ECO:0000256" key="8">
    <source>
        <dbReference type="RuleBase" id="RU004453"/>
    </source>
</evidence>
<dbReference type="GO" id="GO:0006032">
    <property type="term" value="P:chitin catabolic process"/>
    <property type="evidence" value="ECO:0007669"/>
    <property type="project" value="UniProtKB-KW"/>
</dbReference>
<evidence type="ECO:0000313" key="14">
    <source>
        <dbReference type="Proteomes" id="UP000193411"/>
    </source>
</evidence>
<name>A0A1Y2HFI9_9FUNG</name>
<dbReference type="Proteomes" id="UP000193411">
    <property type="component" value="Unassembled WGS sequence"/>
</dbReference>
<keyword evidence="6" id="KW-0624">Polysaccharide degradation</keyword>
<sequence>MLSSARALVVTLAVMLLALAASVQHANAAGAIFSYYYGQEGGLKPWEQPGNKITHVIFSFANILTDGTVTMQGPTFTPAGRDSIPKAMQRSMGNRDTRRCECQGTCLRGELYQTFLLKQQYPHLKTIMSIGGWTWSDNFSVAMSSQATRKRAIDTSAALMDEFGFDGLDIDWEFPSTAKDTKEFPFWKFSDNDYDNLALFFTEARAAYNGKYSLTAATPGFIFKGKPESWVAFGRSVDHMLVMAYEYQHGQPRTWGGGTLRATAGDSDVEKKNNVEYGLSTYLERGIPKEKLVVGIPLYGTGYSGLSSNAAFRGIPGFGAPTSGLKPLEPTAYNVLLDRFSKGKWTRTVDTQRGIVVYFDGSNVWFVDGPETVKMKAQWAKDQGFNGVMLWNSAQDMKADHPDSLISAISSVYPVDTKAGARDKPFCINNSKNWCNLDCNFKPLTSNVTDPAAGGANGNAPGPGGLADPAKAGSTTGSFGSGADKAAWTVSAAVSMVGAAVVGLVAAAVAM</sequence>
<keyword evidence="3" id="KW-0146">Chitin degradation</keyword>
<keyword evidence="5 7" id="KW-0326">Glycosidase</keyword>
<organism evidence="13 14">
    <name type="scientific">Catenaria anguillulae PL171</name>
    <dbReference type="NCBI Taxonomy" id="765915"/>
    <lineage>
        <taxon>Eukaryota</taxon>
        <taxon>Fungi</taxon>
        <taxon>Fungi incertae sedis</taxon>
        <taxon>Blastocladiomycota</taxon>
        <taxon>Blastocladiomycetes</taxon>
        <taxon>Blastocladiales</taxon>
        <taxon>Catenariaceae</taxon>
        <taxon>Catenaria</taxon>
    </lineage>
</organism>
<dbReference type="GO" id="GO:0005576">
    <property type="term" value="C:extracellular region"/>
    <property type="evidence" value="ECO:0007669"/>
    <property type="project" value="TreeGrafter"/>
</dbReference>
<dbReference type="AlphaFoldDB" id="A0A1Y2HFI9"/>
<dbReference type="InterPro" id="IPR001579">
    <property type="entry name" value="Glyco_hydro_18_chit_AS"/>
</dbReference>
<keyword evidence="11" id="KW-0732">Signal</keyword>
<dbReference type="SMART" id="SM00636">
    <property type="entry name" value="Glyco_18"/>
    <property type="match status" value="1"/>
</dbReference>
<keyword evidence="14" id="KW-1185">Reference proteome</keyword>
<dbReference type="InterPro" id="IPR001223">
    <property type="entry name" value="Glyco_hydro18_cat"/>
</dbReference>
<comment type="catalytic activity">
    <reaction evidence="1">
        <text>Random endo-hydrolysis of N-acetyl-beta-D-glucosaminide (1-&gt;4)-beta-linkages in chitin and chitodextrins.</text>
        <dbReference type="EC" id="3.2.1.14"/>
    </reaction>
</comment>
<keyword evidence="10" id="KW-0812">Transmembrane</keyword>
<evidence type="ECO:0000256" key="9">
    <source>
        <dbReference type="SAM" id="MobiDB-lite"/>
    </source>
</evidence>
<dbReference type="GO" id="GO:0000272">
    <property type="term" value="P:polysaccharide catabolic process"/>
    <property type="evidence" value="ECO:0007669"/>
    <property type="project" value="UniProtKB-KW"/>
</dbReference>
<keyword evidence="2 7" id="KW-0378">Hydrolase</keyword>
<dbReference type="PANTHER" id="PTHR11177">
    <property type="entry name" value="CHITINASE"/>
    <property type="match status" value="1"/>
</dbReference>
<feature type="compositionally biased region" description="Gly residues" evidence="9">
    <location>
        <begin position="455"/>
        <end position="465"/>
    </location>
</feature>